<dbReference type="Pfam" id="PF00132">
    <property type="entry name" value="Hexapep"/>
    <property type="match status" value="1"/>
</dbReference>
<dbReference type="PROSITE" id="PS00101">
    <property type="entry name" value="HEXAPEP_TRANSFERASES"/>
    <property type="match status" value="1"/>
</dbReference>
<dbReference type="AlphaFoldDB" id="A0A099I3F0"/>
<keyword evidence="2 5" id="KW-0808">Transferase</keyword>
<evidence type="ECO:0000256" key="4">
    <source>
        <dbReference type="ARBA" id="ARBA00023315"/>
    </source>
</evidence>
<evidence type="ECO:0000256" key="5">
    <source>
        <dbReference type="RuleBase" id="RU367021"/>
    </source>
</evidence>
<name>A0A099I3F0_CLOIN</name>
<organism evidence="7 8">
    <name type="scientific">Clostridium innocuum</name>
    <dbReference type="NCBI Taxonomy" id="1522"/>
    <lineage>
        <taxon>Bacteria</taxon>
        <taxon>Bacillati</taxon>
        <taxon>Bacillota</taxon>
        <taxon>Clostridia</taxon>
        <taxon>Eubacteriales</taxon>
        <taxon>Clostridiaceae</taxon>
        <taxon>Clostridium</taxon>
    </lineage>
</organism>
<comment type="similarity">
    <text evidence="1 5">Belongs to the transferase hexapeptide repeat family.</text>
</comment>
<sequence length="200" mass="22676">MSEKKKAEEGFLYNANYNAALLDERAWCKDQCHLCNQLRPSDTEKRYQIYHSLFKQMGKHVSIEPPFWCDYGYHISIGNEFFMNHNGVILDGAEVTFGDYVYIAPNCGFYTAGHPLDVEQRKQGLEYAFPIHVKSNVWIGAGVQVLAGVTIGEGSVIGAGSVVNRDIPDHVLAAGVPCRVIRRITEEDRKKYRIRMEEES</sequence>
<dbReference type="GO" id="GO:0008870">
    <property type="term" value="F:galactoside O-acetyltransferase activity"/>
    <property type="evidence" value="ECO:0007669"/>
    <property type="project" value="TreeGrafter"/>
</dbReference>
<dbReference type="FunFam" id="2.160.10.10:FF:000025">
    <property type="entry name" value="Hexapeptide-repeat containing-acetyltransferase"/>
    <property type="match status" value="1"/>
</dbReference>
<dbReference type="InterPro" id="IPR011004">
    <property type="entry name" value="Trimer_LpxA-like_sf"/>
</dbReference>
<dbReference type="InterPro" id="IPR039369">
    <property type="entry name" value="LacA-like"/>
</dbReference>
<dbReference type="CDD" id="cd03357">
    <property type="entry name" value="LbH_MAT_GAT"/>
    <property type="match status" value="1"/>
</dbReference>
<dbReference type="InterPro" id="IPR018357">
    <property type="entry name" value="Hexapep_transf_CS"/>
</dbReference>
<proteinExistence type="inferred from homology"/>
<feature type="domain" description="Maltose/galactoside acetyltransferase" evidence="6">
    <location>
        <begin position="4"/>
        <end position="59"/>
    </location>
</feature>
<evidence type="ECO:0000256" key="2">
    <source>
        <dbReference type="ARBA" id="ARBA00022679"/>
    </source>
</evidence>
<keyword evidence="3" id="KW-0677">Repeat</keyword>
<reference evidence="7 8" key="1">
    <citation type="submission" date="2014-08" db="EMBL/GenBank/DDBJ databases">
        <title>Clostridium innocuum, an unnegligible vancomycin-resistant pathogen causing extra-intestinal infections.</title>
        <authorList>
            <person name="Feng Y."/>
            <person name="Chiu C.-H."/>
        </authorList>
    </citation>
    <scope>NUCLEOTIDE SEQUENCE [LARGE SCALE GENOMIC DNA]</scope>
    <source>
        <strain evidence="7 8">AN88</strain>
    </source>
</reference>
<dbReference type="Pfam" id="PF12464">
    <property type="entry name" value="Mac"/>
    <property type="match status" value="1"/>
</dbReference>
<protein>
    <recommendedName>
        <fullName evidence="5">Acetyltransferase</fullName>
        <ecNumber evidence="5">2.3.1.-</ecNumber>
    </recommendedName>
</protein>
<dbReference type="EMBL" id="JQIF01000078">
    <property type="protein sequence ID" value="KGJ52230.1"/>
    <property type="molecule type" value="Genomic_DNA"/>
</dbReference>
<keyword evidence="4 5" id="KW-0012">Acyltransferase</keyword>
<dbReference type="RefSeq" id="WP_044906735.1">
    <property type="nucleotide sequence ID" value="NZ_JQIF01000078.1"/>
</dbReference>
<accession>A0A099I3F0</accession>
<dbReference type="InterPro" id="IPR001451">
    <property type="entry name" value="Hexapep"/>
</dbReference>
<evidence type="ECO:0000313" key="8">
    <source>
        <dbReference type="Proteomes" id="UP000030008"/>
    </source>
</evidence>
<dbReference type="InterPro" id="IPR024688">
    <property type="entry name" value="Mac_dom"/>
</dbReference>
<dbReference type="SUPFAM" id="SSF51161">
    <property type="entry name" value="Trimeric LpxA-like enzymes"/>
    <property type="match status" value="1"/>
</dbReference>
<evidence type="ECO:0000259" key="6">
    <source>
        <dbReference type="SMART" id="SM01266"/>
    </source>
</evidence>
<dbReference type="PANTHER" id="PTHR43017">
    <property type="entry name" value="GALACTOSIDE O-ACETYLTRANSFERASE"/>
    <property type="match status" value="1"/>
</dbReference>
<evidence type="ECO:0000313" key="7">
    <source>
        <dbReference type="EMBL" id="KGJ52230.1"/>
    </source>
</evidence>
<dbReference type="Gene3D" id="2.160.10.10">
    <property type="entry name" value="Hexapeptide repeat proteins"/>
    <property type="match status" value="1"/>
</dbReference>
<dbReference type="PANTHER" id="PTHR43017:SF1">
    <property type="entry name" value="ACETYLTRANSFERASE YJL218W-RELATED"/>
    <property type="match status" value="1"/>
</dbReference>
<dbReference type="Proteomes" id="UP000030008">
    <property type="component" value="Unassembled WGS sequence"/>
</dbReference>
<evidence type="ECO:0000256" key="3">
    <source>
        <dbReference type="ARBA" id="ARBA00022737"/>
    </source>
</evidence>
<comment type="caution">
    <text evidence="7">The sequence shown here is derived from an EMBL/GenBank/DDBJ whole genome shotgun (WGS) entry which is preliminary data.</text>
</comment>
<dbReference type="EC" id="2.3.1.-" evidence="5"/>
<evidence type="ECO:0000256" key="1">
    <source>
        <dbReference type="ARBA" id="ARBA00007274"/>
    </source>
</evidence>
<dbReference type="SMART" id="SM01266">
    <property type="entry name" value="Mac"/>
    <property type="match status" value="1"/>
</dbReference>
<gene>
    <name evidence="7" type="ORF">CIAN88_16415</name>
</gene>